<dbReference type="HOGENOM" id="CLU_002338_3_0_4"/>
<sequence length="1421" mass="151989">MEDTKTTPDRREHSLWRAIFRWSVRILLLVMGLVLAALLWLGSESGLTQALSWAQQFLARNGQALAFDRLQGNLWRGIRFGRVEWRGFDTAVKGTDLQLRWSLRALLRGKGLVHQLEAGTLVIQVPPGDPDKPRTDTDMPGDFGLPFPLEIRKLAVGRLEIQPPAVNGKDAEPYVVLTDIDGTAEYAVGQYRIKTLALTSPWGQVRSATAQMEGAPPHRLKGVIQANGQAQQWPYDATLTVDGDLARLPATLQGQLADGMADIQAVVKPLGRMPVERLHARLADTNLMRFTALGKLPETGMDLDLDIDPAPGKKETWQGLIRLANRRAGTLEGNRIPLRSLQSGIVFRIPPTAQWEHLYVALNDLAIGLPVSVQQADAGGVAEVPANAKPGNGSGKGQAPQKPQAAQPVTIAAKGEARIEGRLESWLAQSMAIPGTTLPRLKSDLKLTGLDLAPLWQGLPRTALGGQVKVDGQQFLVDLSQRAEQMRSLLPADLKKLAADAQVKLAGTLDPRWLKLNEGRVALGETLLTASGQAAVSAPWDLNLRGTARRLDLAQWLPATLPVDPAWREGMLGADWSVEGRLMSPGQKATVGLDLVESRVAGQPLTGGLHGKAELDAQWQPLSLKDIDLKLAHGTANRIQAKGALGAPQDRLDVGVKLNDLSALDRRAAGSMNLDGHLSGRFQDLSAKASARASGVDWTILDEAGKPNRLSLKDLKLDLTAPLALQAKSRQDTPVELTLSARQLGSGTDVLDALNLSLHGTPSQHQLAAAARQGKDRLQLRLQGALSLPRTGPSYRASVETLDLSGRTAVRLVDPAPLAVDGSRLTLSDFRLAALDGHIDLKRLLLDWSGPLKYETRGSLDDLAPLRLHQLLGVDEQKNLDALKDVRIAGQWQLRGQGAQALYGDVQAGIREQVPAGRRKRLGLRDNNGLTLRFDERKLNGKVNLDIVSLELVNLFTGPDMAVDGSLKVDGTVAGTLDAPLVDLGVTGKDLSVLQRSAGMRLSGGELDAHLSGHGLQINRLKFHAGQGSLQLKGAARLVDRGNMKAALATQDAAWAAALTKPPKAGSPKPSLLPMDGVFDVRADHFLVPIGPGQRVTLSGVTRLTSGPAGLILVGDMKVDEGLIELAGSSAPTLPGDVRVSGEQIPQDLPEEKDAEASLRIASDLEVELGDKLKINGMGAEARLGGKLQVGGFLPADPQLTGVVNIVDGSYQAYGQNLKFTKGLIRFTGPVDNPSLDIEAKRPYLPVEVGISITGQASNPRISLISKPSMSETNKLSWLVLGVPPDEAGGAAQVLALQQAGTMLLGNDNGVRSPSIAERLGLDVLNYGYASNTGVDSGIQESMTPKGLVGSSSSSNADATETGVVSLGKRINDRLFVSYEKGVRGVWNLLRIQYTLGKGYVLRAQTGSDNSLDVLRSRSFD</sequence>
<protein>
    <recommendedName>
        <fullName evidence="7">Translocation and assembly module TamB C-terminal domain-containing protein</fullName>
    </recommendedName>
</protein>
<keyword evidence="2 6" id="KW-0812">Transmembrane</keyword>
<dbReference type="PANTHER" id="PTHR36985">
    <property type="entry name" value="TRANSLOCATION AND ASSEMBLY MODULE SUBUNIT TAMB"/>
    <property type="match status" value="1"/>
</dbReference>
<feature type="domain" description="Translocation and assembly module TamB C-terminal" evidence="7">
    <location>
        <begin position="1086"/>
        <end position="1410"/>
    </location>
</feature>
<dbReference type="InterPro" id="IPR007452">
    <property type="entry name" value="TamB_C"/>
</dbReference>
<name>E7RZ55_9BURK</name>
<evidence type="ECO:0000256" key="1">
    <source>
        <dbReference type="ARBA" id="ARBA00004167"/>
    </source>
</evidence>
<feature type="region of interest" description="Disordered" evidence="5">
    <location>
        <begin position="386"/>
        <end position="406"/>
    </location>
</feature>
<dbReference type="GO" id="GO:0005886">
    <property type="term" value="C:plasma membrane"/>
    <property type="evidence" value="ECO:0007669"/>
    <property type="project" value="InterPro"/>
</dbReference>
<evidence type="ECO:0000259" key="7">
    <source>
        <dbReference type="Pfam" id="PF04357"/>
    </source>
</evidence>
<evidence type="ECO:0000313" key="8">
    <source>
        <dbReference type="EMBL" id="EFV93854.1"/>
    </source>
</evidence>
<gene>
    <name evidence="8" type="ORF">HMPREF0551_1969</name>
</gene>
<dbReference type="eggNOG" id="COG2911">
    <property type="taxonomic scope" value="Bacteria"/>
</dbReference>
<dbReference type="RefSeq" id="WP_005674335.1">
    <property type="nucleotide sequence ID" value="NZ_CP146288.1"/>
</dbReference>
<evidence type="ECO:0000256" key="6">
    <source>
        <dbReference type="SAM" id="Phobius"/>
    </source>
</evidence>
<comment type="subcellular location">
    <subcellularLocation>
        <location evidence="1">Membrane</location>
        <topology evidence="1">Single-pass membrane protein</topology>
    </subcellularLocation>
</comment>
<dbReference type="Pfam" id="PF04357">
    <property type="entry name" value="TamB"/>
    <property type="match status" value="1"/>
</dbReference>
<feature type="compositionally biased region" description="Low complexity" evidence="5">
    <location>
        <begin position="397"/>
        <end position="406"/>
    </location>
</feature>
<dbReference type="Proteomes" id="UP000011021">
    <property type="component" value="Unassembled WGS sequence"/>
</dbReference>
<evidence type="ECO:0000256" key="5">
    <source>
        <dbReference type="SAM" id="MobiDB-lite"/>
    </source>
</evidence>
<keyword evidence="3 6" id="KW-1133">Transmembrane helix</keyword>
<organism evidence="8 9">
    <name type="scientific">Lautropia mirabilis ATCC 51599</name>
    <dbReference type="NCBI Taxonomy" id="887898"/>
    <lineage>
        <taxon>Bacteria</taxon>
        <taxon>Pseudomonadati</taxon>
        <taxon>Pseudomonadota</taxon>
        <taxon>Betaproteobacteria</taxon>
        <taxon>Burkholderiales</taxon>
        <taxon>Burkholderiaceae</taxon>
        <taxon>Lautropia</taxon>
    </lineage>
</organism>
<evidence type="ECO:0000256" key="4">
    <source>
        <dbReference type="ARBA" id="ARBA00023136"/>
    </source>
</evidence>
<evidence type="ECO:0000256" key="3">
    <source>
        <dbReference type="ARBA" id="ARBA00022989"/>
    </source>
</evidence>
<keyword evidence="9" id="KW-1185">Reference proteome</keyword>
<dbReference type="GO" id="GO:0009306">
    <property type="term" value="P:protein secretion"/>
    <property type="evidence" value="ECO:0007669"/>
    <property type="project" value="InterPro"/>
</dbReference>
<dbReference type="EMBL" id="AEQP01000022">
    <property type="protein sequence ID" value="EFV93854.1"/>
    <property type="molecule type" value="Genomic_DNA"/>
</dbReference>
<reference evidence="8 9" key="1">
    <citation type="submission" date="2010-12" db="EMBL/GenBank/DDBJ databases">
        <authorList>
            <person name="Muzny D."/>
            <person name="Qin X."/>
            <person name="Deng J."/>
            <person name="Jiang H."/>
            <person name="Liu Y."/>
            <person name="Qu J."/>
            <person name="Song X.-Z."/>
            <person name="Zhang L."/>
            <person name="Thornton R."/>
            <person name="Coyle M."/>
            <person name="Francisco L."/>
            <person name="Jackson L."/>
            <person name="Javaid M."/>
            <person name="Korchina V."/>
            <person name="Kovar C."/>
            <person name="Mata R."/>
            <person name="Mathew T."/>
            <person name="Ngo R."/>
            <person name="Nguyen L."/>
            <person name="Nguyen N."/>
            <person name="Okwuonu G."/>
            <person name="Ongeri F."/>
            <person name="Pham C."/>
            <person name="Simmons D."/>
            <person name="Wilczek-Boney K."/>
            <person name="Hale W."/>
            <person name="Jakkamsetti A."/>
            <person name="Pham P."/>
            <person name="Ruth R."/>
            <person name="San Lucas F."/>
            <person name="Warren J."/>
            <person name="Zhang J."/>
            <person name="Zhao Z."/>
            <person name="Zhou C."/>
            <person name="Zhu D."/>
            <person name="Lee S."/>
            <person name="Bess C."/>
            <person name="Blankenburg K."/>
            <person name="Forbes L."/>
            <person name="Fu Q."/>
            <person name="Gubbala S."/>
            <person name="Hirani K."/>
            <person name="Jayaseelan J.C."/>
            <person name="Lara F."/>
            <person name="Munidasa M."/>
            <person name="Palculict T."/>
            <person name="Patil S."/>
            <person name="Pu L.-L."/>
            <person name="Saada N."/>
            <person name="Tang L."/>
            <person name="Weissenberger G."/>
            <person name="Zhu Y."/>
            <person name="Hemphill L."/>
            <person name="Shang Y."/>
            <person name="Youmans B."/>
            <person name="Ayvaz T."/>
            <person name="Ross M."/>
            <person name="Santibanez J."/>
            <person name="Aqrawi P."/>
            <person name="Gross S."/>
            <person name="Joshi V."/>
            <person name="Fowler G."/>
            <person name="Nazareth L."/>
            <person name="Reid J."/>
            <person name="Worley K."/>
            <person name="Petrosino J."/>
            <person name="Highlander S."/>
            <person name="Gibbs R."/>
        </authorList>
    </citation>
    <scope>NUCLEOTIDE SEQUENCE [LARGE SCALE GENOMIC DNA]</scope>
    <source>
        <strain evidence="8 9">ATCC 51599</strain>
    </source>
</reference>
<comment type="caution">
    <text evidence="8">The sequence shown here is derived from an EMBL/GenBank/DDBJ whole genome shotgun (WGS) entry which is preliminary data.</text>
</comment>
<dbReference type="STRING" id="887898.HMPREF0551_1969"/>
<evidence type="ECO:0000313" key="9">
    <source>
        <dbReference type="Proteomes" id="UP000011021"/>
    </source>
</evidence>
<evidence type="ECO:0000256" key="2">
    <source>
        <dbReference type="ARBA" id="ARBA00022692"/>
    </source>
</evidence>
<proteinExistence type="predicted"/>
<keyword evidence="4 6" id="KW-0472">Membrane</keyword>
<feature type="transmembrane region" description="Helical" evidence="6">
    <location>
        <begin position="20"/>
        <end position="42"/>
    </location>
</feature>
<dbReference type="PANTHER" id="PTHR36985:SF1">
    <property type="entry name" value="TRANSLOCATION AND ASSEMBLY MODULE SUBUNIT TAMB"/>
    <property type="match status" value="1"/>
</dbReference>
<accession>E7RZ55</accession>